<dbReference type="EMBL" id="FNWV01000002">
    <property type="protein sequence ID" value="SEH47905.1"/>
    <property type="molecule type" value="Genomic_DNA"/>
</dbReference>
<evidence type="ECO:0000259" key="8">
    <source>
        <dbReference type="PROSITE" id="PS51918"/>
    </source>
</evidence>
<feature type="binding site" evidence="6">
    <location>
        <position position="308"/>
    </location>
    <ligand>
        <name>[4Fe-4S] cluster</name>
        <dbReference type="ChEBI" id="CHEBI:49883"/>
        <note>4Fe-4S-S-AdoMet</note>
    </ligand>
</feature>
<evidence type="ECO:0000256" key="6">
    <source>
        <dbReference type="HAMAP-Rule" id="MF_01251"/>
    </source>
</evidence>
<feature type="binding site" evidence="6">
    <location>
        <position position="312"/>
    </location>
    <ligand>
        <name>[4Fe-4S] cluster</name>
        <dbReference type="ChEBI" id="CHEBI:49883"/>
        <note>4Fe-4S-S-AdoMet</note>
    </ligand>
</feature>
<dbReference type="SUPFAM" id="SSF102114">
    <property type="entry name" value="Radical SAM enzymes"/>
    <property type="match status" value="1"/>
</dbReference>
<dbReference type="InterPro" id="IPR007197">
    <property type="entry name" value="rSAM"/>
</dbReference>
<dbReference type="Pfam" id="PF11842">
    <property type="entry name" value="DUF3362"/>
    <property type="match status" value="1"/>
</dbReference>
<keyword evidence="1 6" id="KW-0004">4Fe-4S</keyword>
<dbReference type="SFLD" id="SFLDG01082">
    <property type="entry name" value="B12-binding_domain_containing"/>
    <property type="match status" value="1"/>
</dbReference>
<dbReference type="PANTHER" id="PTHR32331">
    <property type="entry name" value="UPF0313 PROTEIN YGIQ"/>
    <property type="match status" value="1"/>
</dbReference>
<dbReference type="GO" id="GO:0005506">
    <property type="term" value="F:iron ion binding"/>
    <property type="evidence" value="ECO:0007669"/>
    <property type="project" value="UniProtKB-UniRule"/>
</dbReference>
<evidence type="ECO:0000313" key="9">
    <source>
        <dbReference type="EMBL" id="SEH47905.1"/>
    </source>
</evidence>
<keyword evidence="3 6" id="KW-0479">Metal-binding</keyword>
<dbReference type="OrthoDB" id="9803479at2"/>
<comment type="similarity">
    <text evidence="6">Belongs to the UPF0313 family.</text>
</comment>
<dbReference type="GO" id="GO:0051539">
    <property type="term" value="F:4 iron, 4 sulfur cluster binding"/>
    <property type="evidence" value="ECO:0007669"/>
    <property type="project" value="UniProtKB-KW"/>
</dbReference>
<dbReference type="GO" id="GO:0003824">
    <property type="term" value="F:catalytic activity"/>
    <property type="evidence" value="ECO:0007669"/>
    <property type="project" value="InterPro"/>
</dbReference>
<feature type="domain" description="Radical SAM core" evidence="8">
    <location>
        <begin position="293"/>
        <end position="566"/>
    </location>
</feature>
<organism evidence="9 10">
    <name type="scientific">Ruminococcus flavefaciens</name>
    <dbReference type="NCBI Taxonomy" id="1265"/>
    <lineage>
        <taxon>Bacteria</taxon>
        <taxon>Bacillati</taxon>
        <taxon>Bacillota</taxon>
        <taxon>Clostridia</taxon>
        <taxon>Eubacteriales</taxon>
        <taxon>Oscillospiraceae</taxon>
        <taxon>Ruminococcus</taxon>
    </lineage>
</organism>
<evidence type="ECO:0000256" key="2">
    <source>
        <dbReference type="ARBA" id="ARBA00022691"/>
    </source>
</evidence>
<sequence length="659" mass="74660">MYEGFLPTTKKEMDELGIDQFDFIYITGDAYVDHPSFGAAIVTRLIENMGYTVGIISQPDWHTDKDFRRFGAPKYAFLVTAGNIDSMVAHYTAAKRKRSDDAYTAGGVAGKRPDRAVIVYCQKLREYFGDIPIAIGGLEASLRRFAHYDYWDDAVRPSVLVDSGADILMYGMGEHQIQEICPRLAAGESIRNMTDIRGICYLTEPVNTPIGAAQCPSFEQVRDSKTEYAKAVKIQYDWQDEVYGKTIIQRHGKMMLVQTPPAYSLTTEELDHIYSLPYTRAIHPSYEALGGVPGIEEVRFSITHNRGCFGYCNFCSIALHQGRRITVRSVESVLKEAERITQMPDFKGYIHDVGGPTADFRRPSCDKQITKGLCMGKKCLAPTPCPALKVDHTEYLSMLRKIRKVKGVKKVFIRSGIRYDYLIEDKDDEFMRELIMHHVSGQLKVAPEHCSAVVLDKMGKPHIEAYKRFQKRFYEITKGMGKEQYLVPYLMSSHPGSTLNEAIDLAVFLKENKIRPEQVQDFYPTPGTISTAMFYTELDPYTMEKVYVPKTPKEKAMQRALLQYFRPQNREIVLEALKAAGRRDLIGSSPKCLIEGDSHKQGNTPRKGGDKSWQNTSKTRKASSKQQERNTSSMRSKNSTFGNSQRNGKKNAPHGKKKH</sequence>
<evidence type="ECO:0000256" key="5">
    <source>
        <dbReference type="ARBA" id="ARBA00023014"/>
    </source>
</evidence>
<protein>
    <submittedName>
        <fullName evidence="9">Uncharacterized radical SAM protein YgiQ</fullName>
    </submittedName>
</protein>
<dbReference type="AlphaFoldDB" id="A0A1H6IMZ0"/>
<dbReference type="Proteomes" id="UP000183190">
    <property type="component" value="Unassembled WGS sequence"/>
</dbReference>
<feature type="binding site" evidence="6">
    <location>
        <position position="315"/>
    </location>
    <ligand>
        <name>[4Fe-4S] cluster</name>
        <dbReference type="ChEBI" id="CHEBI:49883"/>
        <note>4Fe-4S-S-AdoMet</note>
    </ligand>
</feature>
<dbReference type="RefSeq" id="WP_074714705.1">
    <property type="nucleotide sequence ID" value="NZ_FNWV01000002.1"/>
</dbReference>
<evidence type="ECO:0000256" key="4">
    <source>
        <dbReference type="ARBA" id="ARBA00023004"/>
    </source>
</evidence>
<evidence type="ECO:0000256" key="7">
    <source>
        <dbReference type="SAM" id="MobiDB-lite"/>
    </source>
</evidence>
<dbReference type="Pfam" id="PF08497">
    <property type="entry name" value="Radical_SAM_N"/>
    <property type="match status" value="1"/>
</dbReference>
<comment type="cofactor">
    <cofactor evidence="6">
        <name>[4Fe-4S] cluster</name>
        <dbReference type="ChEBI" id="CHEBI:49883"/>
    </cofactor>
    <text evidence="6">Binds 1 [4Fe-4S] cluster. The cluster is coordinated with 3 cysteines and an exchangeable S-adenosyl-L-methionine.</text>
</comment>
<keyword evidence="4 6" id="KW-0408">Iron</keyword>
<dbReference type="InterPro" id="IPR024560">
    <property type="entry name" value="UPF0313_C"/>
</dbReference>
<dbReference type="InterPro" id="IPR023404">
    <property type="entry name" value="rSAM_horseshoe"/>
</dbReference>
<gene>
    <name evidence="9" type="ORF">SAMN02910265_00932</name>
</gene>
<dbReference type="SMART" id="SM00729">
    <property type="entry name" value="Elp3"/>
    <property type="match status" value="1"/>
</dbReference>
<dbReference type="PROSITE" id="PS51918">
    <property type="entry name" value="RADICAL_SAM"/>
    <property type="match status" value="1"/>
</dbReference>
<reference evidence="9 10" key="1">
    <citation type="submission" date="2016-10" db="EMBL/GenBank/DDBJ databases">
        <authorList>
            <person name="de Groot N.N."/>
        </authorList>
    </citation>
    <scope>NUCLEOTIDE SEQUENCE [LARGE SCALE GENOMIC DNA]</scope>
    <source>
        <strain evidence="9 10">YAD2003</strain>
    </source>
</reference>
<dbReference type="InterPro" id="IPR006638">
    <property type="entry name" value="Elp3/MiaA/NifB-like_rSAM"/>
</dbReference>
<name>A0A1H6IMZ0_RUMFL</name>
<evidence type="ECO:0000313" key="10">
    <source>
        <dbReference type="Proteomes" id="UP000183190"/>
    </source>
</evidence>
<dbReference type="SFLD" id="SFLDS00029">
    <property type="entry name" value="Radical_SAM"/>
    <property type="match status" value="1"/>
</dbReference>
<accession>A0A1H6IMZ0</accession>
<evidence type="ECO:0000256" key="3">
    <source>
        <dbReference type="ARBA" id="ARBA00022723"/>
    </source>
</evidence>
<feature type="region of interest" description="Disordered" evidence="7">
    <location>
        <begin position="588"/>
        <end position="659"/>
    </location>
</feature>
<proteinExistence type="inferred from homology"/>
<dbReference type="InterPro" id="IPR058240">
    <property type="entry name" value="rSAM_sf"/>
</dbReference>
<evidence type="ECO:0000256" key="1">
    <source>
        <dbReference type="ARBA" id="ARBA00022485"/>
    </source>
</evidence>
<dbReference type="InterPro" id="IPR022946">
    <property type="entry name" value="UPF0313"/>
</dbReference>
<feature type="compositionally biased region" description="Polar residues" evidence="7">
    <location>
        <begin position="629"/>
        <end position="646"/>
    </location>
</feature>
<keyword evidence="5 6" id="KW-0411">Iron-sulfur</keyword>
<keyword evidence="2 6" id="KW-0949">S-adenosyl-L-methionine</keyword>
<dbReference type="PANTHER" id="PTHR32331:SF0">
    <property type="entry name" value="UPF0313 PROTEIN YGIQ"/>
    <property type="match status" value="1"/>
</dbReference>
<dbReference type="HAMAP" id="MF_01251">
    <property type="entry name" value="UPF0313"/>
    <property type="match status" value="1"/>
</dbReference>
<dbReference type="InterPro" id="IPR013704">
    <property type="entry name" value="UPF0313_N"/>
</dbReference>
<dbReference type="NCBIfam" id="TIGR03904">
    <property type="entry name" value="SAM_YgiQ"/>
    <property type="match status" value="1"/>
</dbReference>
<feature type="compositionally biased region" description="Basic residues" evidence="7">
    <location>
        <begin position="647"/>
        <end position="659"/>
    </location>
</feature>
<dbReference type="Gene3D" id="3.80.30.20">
    <property type="entry name" value="tm_1862 like domain"/>
    <property type="match status" value="1"/>
</dbReference>
<dbReference type="SFLD" id="SFLDG01069">
    <property type="entry name" value="UPF0313"/>
    <property type="match status" value="1"/>
</dbReference>